<dbReference type="PANTHER" id="PTHR21668">
    <property type="entry name" value="EIF-1A"/>
    <property type="match status" value="1"/>
</dbReference>
<evidence type="ECO:0000313" key="3">
    <source>
        <dbReference type="EMBL" id="QHT22754.1"/>
    </source>
</evidence>
<dbReference type="GO" id="GO:0003743">
    <property type="term" value="F:translation initiation factor activity"/>
    <property type="evidence" value="ECO:0007669"/>
    <property type="project" value="InterPro"/>
</dbReference>
<feature type="domain" description="S1-like" evidence="2">
    <location>
        <begin position="25"/>
        <end position="112"/>
    </location>
</feature>
<evidence type="ECO:0000259" key="2">
    <source>
        <dbReference type="PROSITE" id="PS50832"/>
    </source>
</evidence>
<dbReference type="InterPro" id="IPR001253">
    <property type="entry name" value="TIF_eIF-1A"/>
</dbReference>
<accession>A0A6C0E162</accession>
<dbReference type="InterPro" id="IPR012340">
    <property type="entry name" value="NA-bd_OB-fold"/>
</dbReference>
<dbReference type="InterPro" id="IPR006196">
    <property type="entry name" value="RNA-binding_domain_S1_IF1"/>
</dbReference>
<evidence type="ECO:0000256" key="1">
    <source>
        <dbReference type="SAM" id="MobiDB-lite"/>
    </source>
</evidence>
<dbReference type="PROSITE" id="PS50832">
    <property type="entry name" value="S1_IF1_TYPE"/>
    <property type="match status" value="1"/>
</dbReference>
<dbReference type="Gene3D" id="2.40.50.140">
    <property type="entry name" value="Nucleic acid-binding proteins"/>
    <property type="match status" value="1"/>
</dbReference>
<feature type="region of interest" description="Disordered" evidence="1">
    <location>
        <begin position="1"/>
        <end position="27"/>
    </location>
</feature>
<dbReference type="SUPFAM" id="SSF50249">
    <property type="entry name" value="Nucleic acid-binding proteins"/>
    <property type="match status" value="1"/>
</dbReference>
<sequence>MVKNIHGGNKHKSQARKNTVSKPSSKLRVATSEGELYAIVTKMLGNGMFTGHCIDDVPRLCHIRGKFSGRCKRDNIVEVGKWVLVGEREWDISSTADKSGKKLKADLLEVYSELDKEKLIDTIPINWTILTSQEISKKMITSGDDGGADISFMTERDEECGKLMEEISANRTVAIGFNDKSEDASTTDWIDDI</sequence>
<dbReference type="EMBL" id="MN739720">
    <property type="protein sequence ID" value="QHT22754.1"/>
    <property type="molecule type" value="Genomic_DNA"/>
</dbReference>
<dbReference type="Pfam" id="PF01176">
    <property type="entry name" value="eIF-1a"/>
    <property type="match status" value="1"/>
</dbReference>
<organism evidence="3">
    <name type="scientific">viral metagenome</name>
    <dbReference type="NCBI Taxonomy" id="1070528"/>
    <lineage>
        <taxon>unclassified sequences</taxon>
        <taxon>metagenomes</taxon>
        <taxon>organismal metagenomes</taxon>
    </lineage>
</organism>
<name>A0A6C0E162_9ZZZZ</name>
<protein>
    <recommendedName>
        <fullName evidence="2">S1-like domain-containing protein</fullName>
    </recommendedName>
</protein>
<proteinExistence type="predicted"/>
<dbReference type="GO" id="GO:0003723">
    <property type="term" value="F:RNA binding"/>
    <property type="evidence" value="ECO:0007669"/>
    <property type="project" value="InterPro"/>
</dbReference>
<dbReference type="SMART" id="SM00652">
    <property type="entry name" value="eIF1a"/>
    <property type="match status" value="1"/>
</dbReference>
<dbReference type="AlphaFoldDB" id="A0A6C0E162"/>
<reference evidence="3" key="1">
    <citation type="journal article" date="2020" name="Nature">
        <title>Giant virus diversity and host interactions through global metagenomics.</title>
        <authorList>
            <person name="Schulz F."/>
            <person name="Roux S."/>
            <person name="Paez-Espino D."/>
            <person name="Jungbluth S."/>
            <person name="Walsh D.A."/>
            <person name="Denef V.J."/>
            <person name="McMahon K.D."/>
            <person name="Konstantinidis K.T."/>
            <person name="Eloe-Fadrosh E.A."/>
            <person name="Kyrpides N.C."/>
            <person name="Woyke T."/>
        </authorList>
    </citation>
    <scope>NUCLEOTIDE SEQUENCE</scope>
    <source>
        <strain evidence="3">GVMAG-M-3300023179-114</strain>
    </source>
</reference>